<feature type="transmembrane region" description="Helical" evidence="2">
    <location>
        <begin position="49"/>
        <end position="65"/>
    </location>
</feature>
<evidence type="ECO:0000259" key="3">
    <source>
        <dbReference type="Pfam" id="PF19747"/>
    </source>
</evidence>
<comment type="caution">
    <text evidence="4">The sequence shown here is derived from an EMBL/GenBank/DDBJ whole genome shotgun (WGS) entry which is preliminary data.</text>
</comment>
<dbReference type="Pfam" id="PF19747">
    <property type="entry name" value="DUF6234"/>
    <property type="match status" value="1"/>
</dbReference>
<evidence type="ECO:0000313" key="4">
    <source>
        <dbReference type="EMBL" id="RAG81296.1"/>
    </source>
</evidence>
<evidence type="ECO:0000256" key="2">
    <source>
        <dbReference type="SAM" id="Phobius"/>
    </source>
</evidence>
<protein>
    <recommendedName>
        <fullName evidence="3">DUF6234 domain-containing protein</fullName>
    </recommendedName>
</protein>
<dbReference type="InterPro" id="IPR046201">
    <property type="entry name" value="DUF6234"/>
</dbReference>
<sequence>MDIPTAVALFIVEGLLYVASEFMAVIGAAFSEPSAELDAAFRAGLDRTWWLLIAAVAFAVLAGFLRAPVVVVSQVLAAVILAVLLGLAYRSYDEAHPPPPTPGPTTAYEPCYSGSHGPSCR</sequence>
<feature type="transmembrane region" description="Helical" evidence="2">
    <location>
        <begin position="6"/>
        <end position="29"/>
    </location>
</feature>
<name>A0A2X0IUP6_9ACTN</name>
<dbReference type="Proteomes" id="UP000248889">
    <property type="component" value="Unassembled WGS sequence"/>
</dbReference>
<feature type="transmembrane region" description="Helical" evidence="2">
    <location>
        <begin position="71"/>
        <end position="89"/>
    </location>
</feature>
<gene>
    <name evidence="4" type="ORF">DN069_33405</name>
</gene>
<keyword evidence="2" id="KW-1133">Transmembrane helix</keyword>
<proteinExistence type="predicted"/>
<evidence type="ECO:0000256" key="1">
    <source>
        <dbReference type="SAM" id="MobiDB-lite"/>
    </source>
</evidence>
<feature type="region of interest" description="Disordered" evidence="1">
    <location>
        <begin position="96"/>
        <end position="121"/>
    </location>
</feature>
<keyword evidence="2" id="KW-0472">Membrane</keyword>
<organism evidence="4 5">
    <name type="scientific">Streptacidiphilus pinicola</name>
    <dbReference type="NCBI Taxonomy" id="2219663"/>
    <lineage>
        <taxon>Bacteria</taxon>
        <taxon>Bacillati</taxon>
        <taxon>Actinomycetota</taxon>
        <taxon>Actinomycetes</taxon>
        <taxon>Kitasatosporales</taxon>
        <taxon>Streptomycetaceae</taxon>
        <taxon>Streptacidiphilus</taxon>
    </lineage>
</organism>
<keyword evidence="5" id="KW-1185">Reference proteome</keyword>
<keyword evidence="2" id="KW-0812">Transmembrane</keyword>
<feature type="domain" description="DUF6234" evidence="3">
    <location>
        <begin position="2"/>
        <end position="120"/>
    </location>
</feature>
<dbReference type="EMBL" id="QKYN01000166">
    <property type="protein sequence ID" value="RAG81296.1"/>
    <property type="molecule type" value="Genomic_DNA"/>
</dbReference>
<dbReference type="AlphaFoldDB" id="A0A2X0IUP6"/>
<reference evidence="4 5" key="1">
    <citation type="submission" date="2018-06" db="EMBL/GenBank/DDBJ databases">
        <title>Streptacidiphilus pinicola sp. nov., isolated from pine grove soil.</title>
        <authorList>
            <person name="Roh S.G."/>
            <person name="Park S."/>
            <person name="Kim M.-K."/>
            <person name="Yun B.-R."/>
            <person name="Park J."/>
            <person name="Kim M.J."/>
            <person name="Kim Y.S."/>
            <person name="Kim S.B."/>
        </authorList>
    </citation>
    <scope>NUCLEOTIDE SEQUENCE [LARGE SCALE GENOMIC DNA]</scope>
    <source>
        <strain evidence="4 5">MMS16-CNU450</strain>
    </source>
</reference>
<evidence type="ECO:0000313" key="5">
    <source>
        <dbReference type="Proteomes" id="UP000248889"/>
    </source>
</evidence>
<accession>A0A2X0IUP6</accession>